<dbReference type="EMBL" id="QAOG01000005">
    <property type="protein sequence ID" value="PTQ59240.1"/>
    <property type="molecule type" value="Genomic_DNA"/>
</dbReference>
<dbReference type="AlphaFoldDB" id="A0A2T5GIU4"/>
<dbReference type="GO" id="GO:0046872">
    <property type="term" value="F:metal ion binding"/>
    <property type="evidence" value="ECO:0007669"/>
    <property type="project" value="UniProtKB-KW"/>
</dbReference>
<dbReference type="RefSeq" id="WP_107959017.1">
    <property type="nucleotide sequence ID" value="NZ_JASPFP010000001.1"/>
</dbReference>
<keyword evidence="7" id="KW-0732">Signal</keyword>
<dbReference type="InterPro" id="IPR002327">
    <property type="entry name" value="Cyt_c_1A/1B"/>
</dbReference>
<evidence type="ECO:0000313" key="10">
    <source>
        <dbReference type="Proteomes" id="UP000244189"/>
    </source>
</evidence>
<feature type="domain" description="Cytochrome c" evidence="8">
    <location>
        <begin position="27"/>
        <end position="126"/>
    </location>
</feature>
<feature type="signal peptide" evidence="7">
    <location>
        <begin position="1"/>
        <end position="26"/>
    </location>
</feature>
<evidence type="ECO:0000256" key="5">
    <source>
        <dbReference type="ARBA" id="ARBA00023004"/>
    </source>
</evidence>
<dbReference type="GO" id="GO:0020037">
    <property type="term" value="F:heme binding"/>
    <property type="evidence" value="ECO:0007669"/>
    <property type="project" value="InterPro"/>
</dbReference>
<keyword evidence="4" id="KW-0249">Electron transport</keyword>
<keyword evidence="5 6" id="KW-0408">Iron</keyword>
<evidence type="ECO:0000256" key="2">
    <source>
        <dbReference type="ARBA" id="ARBA00022617"/>
    </source>
</evidence>
<organism evidence="9 10">
    <name type="scientific">Sphingomonas aurantiaca</name>
    <dbReference type="NCBI Taxonomy" id="185949"/>
    <lineage>
        <taxon>Bacteria</taxon>
        <taxon>Pseudomonadati</taxon>
        <taxon>Pseudomonadota</taxon>
        <taxon>Alphaproteobacteria</taxon>
        <taxon>Sphingomonadales</taxon>
        <taxon>Sphingomonadaceae</taxon>
        <taxon>Sphingomonas</taxon>
    </lineage>
</organism>
<evidence type="ECO:0000259" key="8">
    <source>
        <dbReference type="PROSITE" id="PS51007"/>
    </source>
</evidence>
<dbReference type="InterPro" id="IPR036909">
    <property type="entry name" value="Cyt_c-like_dom_sf"/>
</dbReference>
<accession>A0A2T5GIU4</accession>
<dbReference type="PROSITE" id="PS51007">
    <property type="entry name" value="CYTC"/>
    <property type="match status" value="1"/>
</dbReference>
<dbReference type="Gene3D" id="1.10.760.10">
    <property type="entry name" value="Cytochrome c-like domain"/>
    <property type="match status" value="1"/>
</dbReference>
<protein>
    <submittedName>
        <fullName evidence="9">Cytochrome c</fullName>
    </submittedName>
</protein>
<dbReference type="InterPro" id="IPR009056">
    <property type="entry name" value="Cyt_c-like_dom"/>
</dbReference>
<keyword evidence="3 6" id="KW-0479">Metal-binding</keyword>
<evidence type="ECO:0000256" key="7">
    <source>
        <dbReference type="SAM" id="SignalP"/>
    </source>
</evidence>
<feature type="chain" id="PRO_5015630649" evidence="7">
    <location>
        <begin position="27"/>
        <end position="128"/>
    </location>
</feature>
<keyword evidence="1" id="KW-0813">Transport</keyword>
<keyword evidence="2 6" id="KW-0349">Heme</keyword>
<dbReference type="GO" id="GO:0009055">
    <property type="term" value="F:electron transfer activity"/>
    <property type="evidence" value="ECO:0007669"/>
    <property type="project" value="InterPro"/>
</dbReference>
<gene>
    <name evidence="9" type="ORF">C8J26_2982</name>
</gene>
<dbReference type="PRINTS" id="PR00604">
    <property type="entry name" value="CYTCHRMECIAB"/>
</dbReference>
<evidence type="ECO:0000256" key="6">
    <source>
        <dbReference type="PROSITE-ProRule" id="PRU00433"/>
    </source>
</evidence>
<name>A0A2T5GIU4_9SPHN</name>
<dbReference type="PANTHER" id="PTHR11961">
    <property type="entry name" value="CYTOCHROME C"/>
    <property type="match status" value="1"/>
</dbReference>
<reference evidence="9 10" key="1">
    <citation type="submission" date="2018-04" db="EMBL/GenBank/DDBJ databases">
        <title>Genomic Encyclopedia of Type Strains, Phase III (KMG-III): the genomes of soil and plant-associated and newly described type strains.</title>
        <authorList>
            <person name="Whitman W."/>
        </authorList>
    </citation>
    <scope>NUCLEOTIDE SEQUENCE [LARGE SCALE GENOMIC DNA]</scope>
    <source>
        <strain evidence="9 10">MA101b</strain>
    </source>
</reference>
<evidence type="ECO:0000256" key="1">
    <source>
        <dbReference type="ARBA" id="ARBA00022448"/>
    </source>
</evidence>
<comment type="caution">
    <text evidence="9">The sequence shown here is derived from an EMBL/GenBank/DDBJ whole genome shotgun (WGS) entry which is preliminary data.</text>
</comment>
<evidence type="ECO:0000256" key="3">
    <source>
        <dbReference type="ARBA" id="ARBA00022723"/>
    </source>
</evidence>
<proteinExistence type="predicted"/>
<evidence type="ECO:0000313" key="9">
    <source>
        <dbReference type="EMBL" id="PTQ59240.1"/>
    </source>
</evidence>
<evidence type="ECO:0000256" key="4">
    <source>
        <dbReference type="ARBA" id="ARBA00022982"/>
    </source>
</evidence>
<dbReference type="SUPFAM" id="SSF46626">
    <property type="entry name" value="Cytochrome c"/>
    <property type="match status" value="1"/>
</dbReference>
<sequence length="128" mass="13094">MKLLMALVAGSIAAVAAVTVSAPTTAQSTATSPPAFAACRACHTVVKGGRNGIGPNLYGVVGRAAAAVPGFNYSPAMKASKLRWDEQTLNDYLAAPQKKVPGTRMPIATPDPAKRAAIIAYLKAEGSK</sequence>
<dbReference type="Proteomes" id="UP000244189">
    <property type="component" value="Unassembled WGS sequence"/>
</dbReference>
<keyword evidence="10" id="KW-1185">Reference proteome</keyword>